<dbReference type="PANTHER" id="PTHR34406:SF1">
    <property type="entry name" value="PROTEIN YCEI"/>
    <property type="match status" value="1"/>
</dbReference>
<evidence type="ECO:0000313" key="2">
    <source>
        <dbReference type="EMBL" id="MFD2514836.1"/>
    </source>
</evidence>
<dbReference type="Proteomes" id="UP001597544">
    <property type="component" value="Unassembled WGS sequence"/>
</dbReference>
<dbReference type="EMBL" id="JBHULU010000017">
    <property type="protein sequence ID" value="MFD2514836.1"/>
    <property type="molecule type" value="Genomic_DNA"/>
</dbReference>
<evidence type="ECO:0000313" key="3">
    <source>
        <dbReference type="Proteomes" id="UP001597544"/>
    </source>
</evidence>
<proteinExistence type="predicted"/>
<dbReference type="RefSeq" id="WP_377508292.1">
    <property type="nucleotide sequence ID" value="NZ_JBHULU010000017.1"/>
</dbReference>
<dbReference type="SUPFAM" id="SSF101874">
    <property type="entry name" value="YceI-like"/>
    <property type="match status" value="1"/>
</dbReference>
<protein>
    <submittedName>
        <fullName evidence="2">YceI family protein</fullName>
    </submittedName>
</protein>
<dbReference type="SMART" id="SM00867">
    <property type="entry name" value="YceI"/>
    <property type="match status" value="1"/>
</dbReference>
<dbReference type="Gene3D" id="2.40.128.110">
    <property type="entry name" value="Lipid/polyisoprenoid-binding, YceI-like"/>
    <property type="match status" value="1"/>
</dbReference>
<dbReference type="InterPro" id="IPR036761">
    <property type="entry name" value="TTHA0802/YceI-like_sf"/>
</dbReference>
<dbReference type="PANTHER" id="PTHR34406">
    <property type="entry name" value="PROTEIN YCEI"/>
    <property type="match status" value="1"/>
</dbReference>
<accession>A0ABW5INY3</accession>
<evidence type="ECO:0000259" key="1">
    <source>
        <dbReference type="SMART" id="SM00867"/>
    </source>
</evidence>
<keyword evidence="3" id="KW-1185">Reference proteome</keyword>
<sequence length="189" mass="21447">MAMIGEVESSGRNTEAISLRINTEKSAIWWRGTKMLRTAGHEGTLQIKEGYLLFMNDKLVGGKITADINTVSIGNSTSYDEETMQKLSNHLKRKEFNALQYPLAHFEITRVKYIGGDSLRVWGNMSIKGVTKNISIPAYIEKTDNNRKRFRTGFSLQRSHWNIGSDGNLLEKNLVDEDFTLRITLETAM</sequence>
<dbReference type="Pfam" id="PF04264">
    <property type="entry name" value="YceI"/>
    <property type="match status" value="1"/>
</dbReference>
<gene>
    <name evidence="2" type="ORF">ACFSRY_13250</name>
</gene>
<comment type="caution">
    <text evidence="2">The sequence shown here is derived from an EMBL/GenBank/DDBJ whole genome shotgun (WGS) entry which is preliminary data.</text>
</comment>
<reference evidence="3" key="1">
    <citation type="journal article" date="2019" name="Int. J. Syst. Evol. Microbiol.">
        <title>The Global Catalogue of Microorganisms (GCM) 10K type strain sequencing project: providing services to taxonomists for standard genome sequencing and annotation.</title>
        <authorList>
            <consortium name="The Broad Institute Genomics Platform"/>
            <consortium name="The Broad Institute Genome Sequencing Center for Infectious Disease"/>
            <person name="Wu L."/>
            <person name="Ma J."/>
        </authorList>
    </citation>
    <scope>NUCLEOTIDE SEQUENCE [LARGE SCALE GENOMIC DNA]</scope>
    <source>
        <strain evidence="3">KCTC 42498</strain>
    </source>
</reference>
<organism evidence="2 3">
    <name type="scientific">Pontibacter locisalis</name>
    <dbReference type="NCBI Taxonomy" id="1719035"/>
    <lineage>
        <taxon>Bacteria</taxon>
        <taxon>Pseudomonadati</taxon>
        <taxon>Bacteroidota</taxon>
        <taxon>Cytophagia</taxon>
        <taxon>Cytophagales</taxon>
        <taxon>Hymenobacteraceae</taxon>
        <taxon>Pontibacter</taxon>
    </lineage>
</organism>
<feature type="domain" description="Lipid/polyisoprenoid-binding YceI-like" evidence="1">
    <location>
        <begin position="18"/>
        <end position="188"/>
    </location>
</feature>
<name>A0ABW5INY3_9BACT</name>
<dbReference type="InterPro" id="IPR007372">
    <property type="entry name" value="Lipid/polyisoprenoid-bd_YceI"/>
</dbReference>